<name>A0A448YK71_BRENA</name>
<dbReference type="AlphaFoldDB" id="A0A448YK71"/>
<dbReference type="InterPro" id="IPR002685">
    <property type="entry name" value="Glyco_trans_15"/>
</dbReference>
<organism evidence="7 8">
    <name type="scientific">Brettanomyces naardenensis</name>
    <name type="common">Yeast</name>
    <dbReference type="NCBI Taxonomy" id="13370"/>
    <lineage>
        <taxon>Eukaryota</taxon>
        <taxon>Fungi</taxon>
        <taxon>Dikarya</taxon>
        <taxon>Ascomycota</taxon>
        <taxon>Saccharomycotina</taxon>
        <taxon>Pichiomycetes</taxon>
        <taxon>Pichiales</taxon>
        <taxon>Pichiaceae</taxon>
        <taxon>Brettanomyces</taxon>
    </lineage>
</organism>
<comment type="subcellular location">
    <subcellularLocation>
        <location evidence="1">Membrane</location>
        <topology evidence="1">Single-pass type II membrane protein</topology>
    </subcellularLocation>
</comment>
<dbReference type="STRING" id="13370.A0A448YK71"/>
<evidence type="ECO:0000256" key="1">
    <source>
        <dbReference type="ARBA" id="ARBA00004606"/>
    </source>
</evidence>
<accession>A0A448YK71</accession>
<dbReference type="Gene3D" id="3.90.550.10">
    <property type="entry name" value="Spore Coat Polysaccharide Biosynthesis Protein SpsA, Chain A"/>
    <property type="match status" value="1"/>
</dbReference>
<evidence type="ECO:0000256" key="5">
    <source>
        <dbReference type="ARBA" id="ARBA00022968"/>
    </source>
</evidence>
<gene>
    <name evidence="7" type="ORF">BRENAR_LOCUS2026</name>
</gene>
<keyword evidence="5" id="KW-0735">Signal-anchor</keyword>
<dbReference type="InParanoid" id="A0A448YK71"/>
<feature type="active site" description="Nucleophile" evidence="6">
    <location>
        <position position="267"/>
    </location>
</feature>
<protein>
    <submittedName>
        <fullName evidence="7">DEKNAAC102558</fullName>
    </submittedName>
</protein>
<evidence type="ECO:0000313" key="7">
    <source>
        <dbReference type="EMBL" id="VEU21291.1"/>
    </source>
</evidence>
<dbReference type="PIRSF" id="PIRSF018153">
    <property type="entry name" value="Glyco_trans_15"/>
    <property type="match status" value="1"/>
</dbReference>
<evidence type="ECO:0000256" key="4">
    <source>
        <dbReference type="ARBA" id="ARBA00022679"/>
    </source>
</evidence>
<keyword evidence="4" id="KW-0808">Transferase</keyword>
<dbReference type="GO" id="GO:0006487">
    <property type="term" value="P:protein N-linked glycosylation"/>
    <property type="evidence" value="ECO:0007669"/>
    <property type="project" value="TreeGrafter"/>
</dbReference>
<evidence type="ECO:0000256" key="2">
    <source>
        <dbReference type="ARBA" id="ARBA00007677"/>
    </source>
</evidence>
<evidence type="ECO:0000256" key="3">
    <source>
        <dbReference type="ARBA" id="ARBA00022676"/>
    </source>
</evidence>
<dbReference type="InterPro" id="IPR029044">
    <property type="entry name" value="Nucleotide-diphossugar_trans"/>
</dbReference>
<dbReference type="Pfam" id="PF01793">
    <property type="entry name" value="Glyco_transf_15"/>
    <property type="match status" value="1"/>
</dbReference>
<proteinExistence type="inferred from homology"/>
<comment type="similarity">
    <text evidence="2">Belongs to the glycosyltransferase 15 family.</text>
</comment>
<keyword evidence="5" id="KW-0812">Transmembrane</keyword>
<evidence type="ECO:0000256" key="6">
    <source>
        <dbReference type="PIRSR" id="PIRSR018153-1"/>
    </source>
</evidence>
<dbReference type="Proteomes" id="UP000290900">
    <property type="component" value="Unassembled WGS sequence"/>
</dbReference>
<dbReference type="SUPFAM" id="SSF53448">
    <property type="entry name" value="Nucleotide-diphospho-sugar transferases"/>
    <property type="match status" value="1"/>
</dbReference>
<dbReference type="PANTHER" id="PTHR31121">
    <property type="entry name" value="ALPHA-1,2 MANNOSYLTRANSFERASE KTR1"/>
    <property type="match status" value="1"/>
</dbReference>
<dbReference type="PANTHER" id="PTHR31121:SF6">
    <property type="entry name" value="ALPHA-1,2 MANNOSYLTRANSFERASE KTR1"/>
    <property type="match status" value="1"/>
</dbReference>
<keyword evidence="3" id="KW-0328">Glycosyltransferase</keyword>
<dbReference type="EMBL" id="CAACVR010000012">
    <property type="protein sequence ID" value="VEU21291.1"/>
    <property type="molecule type" value="Genomic_DNA"/>
</dbReference>
<reference evidence="7 8" key="1">
    <citation type="submission" date="2018-12" db="EMBL/GenBank/DDBJ databases">
        <authorList>
            <person name="Tiukova I."/>
            <person name="Dainat J."/>
        </authorList>
    </citation>
    <scope>NUCLEOTIDE SEQUENCE [LARGE SCALE GENOMIC DNA]</scope>
</reference>
<dbReference type="GO" id="GO:0016020">
    <property type="term" value="C:membrane"/>
    <property type="evidence" value="ECO:0007669"/>
    <property type="project" value="UniProtKB-SubCell"/>
</dbReference>
<sequence length="368" mass="43227">MHLALLLQSVLSSLCGTSAIILLILLPGLALSYEESHHFREIAFSSPQEARANATFYTLCRNSDLFDILETIQNYNYRFNNRYHYDWVFLNDQPFTEEFIKLVNASVAGEAHFGLIPKEQWSLPDSVNIAEMKRGMDKLMNDPDGAVPYGDSLSYRHMCRFESGFFYRHELLQRYDYFWRVEPGVRLRCEVRYDLFKYLQDGNYDYGFTISLLEYPKTIPSLFSTFRKSLHDLGVDGLLADPNNYSGFIVDRNTGEYNYCHFWTNFEIGNLNVFRSRQYNEIFEKLDQTNGFYYERWGDAPVRSLILSTILERGRIKRLANIGYTHPPYTQCPRQESLRIADRCSCNPETDITEKYFSCSWYFDQLSL</sequence>
<dbReference type="GO" id="GO:0006493">
    <property type="term" value="P:protein O-linked glycosylation"/>
    <property type="evidence" value="ECO:0007669"/>
    <property type="project" value="TreeGrafter"/>
</dbReference>
<evidence type="ECO:0000313" key="8">
    <source>
        <dbReference type="Proteomes" id="UP000290900"/>
    </source>
</evidence>
<dbReference type="GO" id="GO:0000032">
    <property type="term" value="P:cell wall mannoprotein biosynthetic process"/>
    <property type="evidence" value="ECO:0007669"/>
    <property type="project" value="TreeGrafter"/>
</dbReference>
<dbReference type="GO" id="GO:0005794">
    <property type="term" value="C:Golgi apparatus"/>
    <property type="evidence" value="ECO:0007669"/>
    <property type="project" value="TreeGrafter"/>
</dbReference>
<dbReference type="FunFam" id="3.90.550.10:FF:000051">
    <property type="entry name" value="Alpha-1,2-mannosyltransferase (Ktr4)"/>
    <property type="match status" value="1"/>
</dbReference>
<dbReference type="OrthoDB" id="439943at2759"/>
<keyword evidence="8" id="KW-1185">Reference proteome</keyword>
<dbReference type="GO" id="GO:0000026">
    <property type="term" value="F:alpha-1,2-mannosyltransferase activity"/>
    <property type="evidence" value="ECO:0007669"/>
    <property type="project" value="TreeGrafter"/>
</dbReference>